<evidence type="ECO:0000256" key="4">
    <source>
        <dbReference type="ARBA" id="ARBA00022723"/>
    </source>
</evidence>
<keyword evidence="8" id="KW-0496">Mitochondrion</keyword>
<organism evidence="11 12">
    <name type="scientific">Trichonephila inaurata madagascariensis</name>
    <dbReference type="NCBI Taxonomy" id="2747483"/>
    <lineage>
        <taxon>Eukaryota</taxon>
        <taxon>Metazoa</taxon>
        <taxon>Ecdysozoa</taxon>
        <taxon>Arthropoda</taxon>
        <taxon>Chelicerata</taxon>
        <taxon>Arachnida</taxon>
        <taxon>Araneae</taxon>
        <taxon>Araneomorphae</taxon>
        <taxon>Entelegynae</taxon>
        <taxon>Araneoidea</taxon>
        <taxon>Nephilidae</taxon>
        <taxon>Trichonephila</taxon>
        <taxon>Trichonephila inaurata</taxon>
    </lineage>
</organism>
<comment type="subcellular location">
    <subcellularLocation>
        <location evidence="2">Mitochondrion</location>
    </subcellularLocation>
</comment>
<evidence type="ECO:0000313" key="11">
    <source>
        <dbReference type="EMBL" id="GFY40742.1"/>
    </source>
</evidence>
<keyword evidence="5" id="KW-0378">Hydrolase</keyword>
<name>A0A8X7BS88_9ARAC</name>
<evidence type="ECO:0000256" key="2">
    <source>
        <dbReference type="ARBA" id="ARBA00004173"/>
    </source>
</evidence>
<dbReference type="InterPro" id="IPR050361">
    <property type="entry name" value="MPP/UQCRC_Complex"/>
</dbReference>
<evidence type="ECO:0000256" key="6">
    <source>
        <dbReference type="ARBA" id="ARBA00022833"/>
    </source>
</evidence>
<keyword evidence="12" id="KW-1185">Reference proteome</keyword>
<dbReference type="PANTHER" id="PTHR11851">
    <property type="entry name" value="METALLOPROTEASE"/>
    <property type="match status" value="1"/>
</dbReference>
<dbReference type="InterPro" id="IPR011249">
    <property type="entry name" value="Metalloenz_LuxS/M16"/>
</dbReference>
<comment type="cofactor">
    <cofactor evidence="1">
        <name>Zn(2+)</name>
        <dbReference type="ChEBI" id="CHEBI:29105"/>
    </cofactor>
</comment>
<dbReference type="PANTHER" id="PTHR11851:SF149">
    <property type="entry name" value="GH01077P"/>
    <property type="match status" value="1"/>
</dbReference>
<dbReference type="InterPro" id="IPR007863">
    <property type="entry name" value="Peptidase_M16_C"/>
</dbReference>
<dbReference type="FunFam" id="3.30.830.10:FF:000008">
    <property type="entry name" value="Mitochondrial-processing peptidase subunit beta"/>
    <property type="match status" value="1"/>
</dbReference>
<dbReference type="GO" id="GO:0005739">
    <property type="term" value="C:mitochondrion"/>
    <property type="evidence" value="ECO:0007669"/>
    <property type="project" value="UniProtKB-SubCell"/>
</dbReference>
<dbReference type="GO" id="GO:0046872">
    <property type="term" value="F:metal ion binding"/>
    <property type="evidence" value="ECO:0007669"/>
    <property type="project" value="UniProtKB-KW"/>
</dbReference>
<dbReference type="Pfam" id="PF00675">
    <property type="entry name" value="Peptidase_M16"/>
    <property type="match status" value="1"/>
</dbReference>
<evidence type="ECO:0000259" key="9">
    <source>
        <dbReference type="Pfam" id="PF00675"/>
    </source>
</evidence>
<evidence type="ECO:0000256" key="7">
    <source>
        <dbReference type="ARBA" id="ARBA00023049"/>
    </source>
</evidence>
<dbReference type="Pfam" id="PF05193">
    <property type="entry name" value="Peptidase_M16_C"/>
    <property type="match status" value="1"/>
</dbReference>
<keyword evidence="6" id="KW-0862">Zinc</keyword>
<feature type="domain" description="Peptidase M16 N-terminal" evidence="9">
    <location>
        <begin position="53"/>
        <end position="199"/>
    </location>
</feature>
<gene>
    <name evidence="11" type="primary">PMPCB</name>
    <name evidence="11" type="ORF">TNIN_292911</name>
</gene>
<dbReference type="Gene3D" id="3.30.830.10">
    <property type="entry name" value="Metalloenzyme, LuxS/M16 peptidase-like"/>
    <property type="match status" value="2"/>
</dbReference>
<feature type="domain" description="Peptidase M16 C-terminal" evidence="10">
    <location>
        <begin position="205"/>
        <end position="389"/>
    </location>
</feature>
<protein>
    <submittedName>
        <fullName evidence="11">Mitochondrial-processing peptidase subunit beta</fullName>
    </submittedName>
</protein>
<dbReference type="EMBL" id="BMAV01002071">
    <property type="protein sequence ID" value="GFY40742.1"/>
    <property type="molecule type" value="Genomic_DNA"/>
</dbReference>
<dbReference type="AlphaFoldDB" id="A0A8X7BS88"/>
<dbReference type="InterPro" id="IPR011765">
    <property type="entry name" value="Pept_M16_N"/>
</dbReference>
<keyword evidence="3" id="KW-0645">Protease</keyword>
<evidence type="ECO:0000259" key="10">
    <source>
        <dbReference type="Pfam" id="PF05193"/>
    </source>
</evidence>
<comment type="caution">
    <text evidence="11">The sequence shown here is derived from an EMBL/GenBank/DDBJ whole genome shotgun (WGS) entry which is preliminary data.</text>
</comment>
<evidence type="ECO:0000256" key="8">
    <source>
        <dbReference type="ARBA" id="ARBA00023128"/>
    </source>
</evidence>
<proteinExistence type="predicted"/>
<reference evidence="11" key="1">
    <citation type="submission" date="2020-08" db="EMBL/GenBank/DDBJ databases">
        <title>Multicomponent nature underlies the extraordinary mechanical properties of spider dragline silk.</title>
        <authorList>
            <person name="Kono N."/>
            <person name="Nakamura H."/>
            <person name="Mori M."/>
            <person name="Yoshida Y."/>
            <person name="Ohtoshi R."/>
            <person name="Malay A.D."/>
            <person name="Moran D.A.P."/>
            <person name="Tomita M."/>
            <person name="Numata K."/>
            <person name="Arakawa K."/>
        </authorList>
    </citation>
    <scope>NUCLEOTIDE SEQUENCE</scope>
</reference>
<evidence type="ECO:0000256" key="3">
    <source>
        <dbReference type="ARBA" id="ARBA00022670"/>
    </source>
</evidence>
<keyword evidence="7" id="KW-0482">Metalloprotease</keyword>
<evidence type="ECO:0000256" key="5">
    <source>
        <dbReference type="ARBA" id="ARBA00022801"/>
    </source>
</evidence>
<evidence type="ECO:0000256" key="1">
    <source>
        <dbReference type="ARBA" id="ARBA00001947"/>
    </source>
</evidence>
<dbReference type="OrthoDB" id="10251424at2759"/>
<dbReference type="FunFam" id="3.30.830.10:FF:000001">
    <property type="entry name" value="Mitochondrial-processing peptidase subunit beta, mitochondrial"/>
    <property type="match status" value="1"/>
</dbReference>
<accession>A0A8X7BS88</accession>
<dbReference type="SUPFAM" id="SSF63411">
    <property type="entry name" value="LuxS/MPP-like metallohydrolase"/>
    <property type="match status" value="2"/>
</dbReference>
<dbReference type="Proteomes" id="UP000886998">
    <property type="component" value="Unassembled WGS sequence"/>
</dbReference>
<evidence type="ECO:0000313" key="12">
    <source>
        <dbReference type="Proteomes" id="UP000886998"/>
    </source>
</evidence>
<dbReference type="GO" id="GO:0006627">
    <property type="term" value="P:protein processing involved in protein targeting to mitochondrion"/>
    <property type="evidence" value="ECO:0007669"/>
    <property type="project" value="TreeGrafter"/>
</dbReference>
<keyword evidence="4" id="KW-0479">Metal-binding</keyword>
<sequence length="474" mass="54289">MSAMSIFKISSTFSSKIRQYSVRWTHQLSRASYAQTLLNLPETKVTELDNGFKVASEYSDSPSATVGLWIDAGSRYETPATNGVANFFEHMAFKGTNNRTQKDLENEVANIGAQIHSYTDREETAFYARCLPKDINKVVDILADSINNTKLDEHQIEEERSVILKKLTEAESDLRLVTFDYLHLTAYQGTPLSQSVFGPTENIKKITKEDIKYYVRNNFVAPRMTLVGCGDFKHDELVKLAEKYFSSLPNTYTCEIPVLKPCRYTGSEIRDRDDWLPFAHVAIAIDTCGHNSPDIYPLMLAQTIVGNWDKTFETGAHTLNQLTHNIYKEKRCHSYESFHKQYRDTGLWGCYFVMDGMVLDDFLFNLQNEWMKVCVSLTETELQVAKNMLRTDLIERMYGPTQTCADIGRQVLHYGKRTPLSEVDEQIQSITLKQLKSVCSKYIYDRCPAIAAVGPIEALTDYVRVRANMYWLRV</sequence>
<dbReference type="GO" id="GO:0004222">
    <property type="term" value="F:metalloendopeptidase activity"/>
    <property type="evidence" value="ECO:0007669"/>
    <property type="project" value="TreeGrafter"/>
</dbReference>